<gene>
    <name evidence="2" type="ORF">B0I29_128143</name>
</gene>
<accession>A0A327YZ68</accession>
<name>A0A327YZ68_9ACTN</name>
<dbReference type="Gene3D" id="3.40.630.30">
    <property type="match status" value="1"/>
</dbReference>
<dbReference type="Proteomes" id="UP000249341">
    <property type="component" value="Unassembled WGS sequence"/>
</dbReference>
<protein>
    <submittedName>
        <fullName evidence="2">Acetyltransferase (GNAT) family protein</fullName>
    </submittedName>
</protein>
<keyword evidence="3" id="KW-1185">Reference proteome</keyword>
<dbReference type="PROSITE" id="PS51186">
    <property type="entry name" value="GNAT"/>
    <property type="match status" value="1"/>
</dbReference>
<dbReference type="InterPro" id="IPR000182">
    <property type="entry name" value="GNAT_dom"/>
</dbReference>
<evidence type="ECO:0000259" key="1">
    <source>
        <dbReference type="PROSITE" id="PS51186"/>
    </source>
</evidence>
<keyword evidence="2" id="KW-0808">Transferase</keyword>
<sequence length="96" mass="10712">MDAADYAAAHDQRVSHIFPQDRTPPATWGTGLAAAAHAALLPTFQAHGVRTPRLHVFAANHRARRFYEKLGWQPTGRSRQTSFPPNPVLLEYRLAL</sequence>
<dbReference type="EMBL" id="QLMJ01000028">
    <property type="protein sequence ID" value="RAK26293.1"/>
    <property type="molecule type" value="Genomic_DNA"/>
</dbReference>
<dbReference type="AlphaFoldDB" id="A0A327YZ68"/>
<reference evidence="2 3" key="1">
    <citation type="submission" date="2018-06" db="EMBL/GenBank/DDBJ databases">
        <title>Genomic Encyclopedia of Type Strains, Phase III (KMG-III): the genomes of soil and plant-associated and newly described type strains.</title>
        <authorList>
            <person name="Whitman W."/>
        </authorList>
    </citation>
    <scope>NUCLEOTIDE SEQUENCE [LARGE SCALE GENOMIC DNA]</scope>
    <source>
        <strain evidence="2 3">CGMCC 4.7090</strain>
    </source>
</reference>
<dbReference type="SUPFAM" id="SSF55729">
    <property type="entry name" value="Acyl-CoA N-acyltransferases (Nat)"/>
    <property type="match status" value="1"/>
</dbReference>
<evidence type="ECO:0000313" key="2">
    <source>
        <dbReference type="EMBL" id="RAK26293.1"/>
    </source>
</evidence>
<dbReference type="OrthoDB" id="9799092at2"/>
<evidence type="ECO:0000313" key="3">
    <source>
        <dbReference type="Proteomes" id="UP000249341"/>
    </source>
</evidence>
<proteinExistence type="predicted"/>
<comment type="caution">
    <text evidence="2">The sequence shown here is derived from an EMBL/GenBank/DDBJ whole genome shotgun (WGS) entry which is preliminary data.</text>
</comment>
<organism evidence="2 3">
    <name type="scientific">Actinoplanes lutulentus</name>
    <dbReference type="NCBI Taxonomy" id="1287878"/>
    <lineage>
        <taxon>Bacteria</taxon>
        <taxon>Bacillati</taxon>
        <taxon>Actinomycetota</taxon>
        <taxon>Actinomycetes</taxon>
        <taxon>Micromonosporales</taxon>
        <taxon>Micromonosporaceae</taxon>
        <taxon>Actinoplanes</taxon>
    </lineage>
</organism>
<dbReference type="Pfam" id="PF00583">
    <property type="entry name" value="Acetyltransf_1"/>
    <property type="match status" value="1"/>
</dbReference>
<feature type="domain" description="N-acetyltransferase" evidence="1">
    <location>
        <begin position="25"/>
        <end position="95"/>
    </location>
</feature>
<dbReference type="InterPro" id="IPR016181">
    <property type="entry name" value="Acyl_CoA_acyltransferase"/>
</dbReference>
<dbReference type="GO" id="GO:0016747">
    <property type="term" value="F:acyltransferase activity, transferring groups other than amino-acyl groups"/>
    <property type="evidence" value="ECO:0007669"/>
    <property type="project" value="InterPro"/>
</dbReference>